<dbReference type="Proteomes" id="UP000229364">
    <property type="component" value="Unassembled WGS sequence"/>
</dbReference>
<evidence type="ECO:0000259" key="3">
    <source>
        <dbReference type="Pfam" id="PF01765"/>
    </source>
</evidence>
<accession>A0A2M7VIN3</accession>
<organism evidence="4 5">
    <name type="scientific">bacterium (Candidatus Gribaldobacteria) CG_4_10_14_0_2_um_filter_41_16</name>
    <dbReference type="NCBI Taxonomy" id="2014265"/>
    <lineage>
        <taxon>Bacteria</taxon>
        <taxon>Candidatus Gribaldobacteria</taxon>
    </lineage>
</organism>
<evidence type="ECO:0000313" key="5">
    <source>
        <dbReference type="Proteomes" id="UP000229364"/>
    </source>
</evidence>
<dbReference type="Pfam" id="PF01765">
    <property type="entry name" value="RRF"/>
    <property type="match status" value="1"/>
</dbReference>
<dbReference type="SUPFAM" id="SSF55194">
    <property type="entry name" value="Ribosome recycling factor, RRF"/>
    <property type="match status" value="1"/>
</dbReference>
<reference evidence="5" key="1">
    <citation type="submission" date="2017-09" db="EMBL/GenBank/DDBJ databases">
        <title>Depth-based differentiation of microbial function through sediment-hosted aquifers and enrichment of novel symbionts in the deep terrestrial subsurface.</title>
        <authorList>
            <person name="Probst A.J."/>
            <person name="Ladd B."/>
            <person name="Jarett J.K."/>
            <person name="Geller-Mcgrath D.E."/>
            <person name="Sieber C.M.K."/>
            <person name="Emerson J.B."/>
            <person name="Anantharaman K."/>
            <person name="Thomas B.C."/>
            <person name="Malmstrom R."/>
            <person name="Stieglmeier M."/>
            <person name="Klingl A."/>
            <person name="Woyke T."/>
            <person name="Ryan C.M."/>
            <person name="Banfield J.F."/>
        </authorList>
    </citation>
    <scope>NUCLEOTIDE SEQUENCE [LARGE SCALE GENOMIC DNA]</scope>
</reference>
<sequence length="185" mass="21376">MTYQEIIEKIKSELQKAMDDFKAETMKLRSNRLSPALLEDVEANCFGSFLPMKQLGAITNAGPRELMVELWDKSYVEGAVKAVEQAGLNLGVRINDKTIYFSAPPLTEETRLGVIKLLDKIKEEAFQGVRRLRDKAWKDLQDACVRSELREDDKFKGRDKLDETTREYREKMEEIAKRKEEEIKG</sequence>
<dbReference type="InterPro" id="IPR036191">
    <property type="entry name" value="RRF_sf"/>
</dbReference>
<evidence type="ECO:0000256" key="2">
    <source>
        <dbReference type="ARBA" id="ARBA00022917"/>
    </source>
</evidence>
<feature type="domain" description="Ribosome recycling factor" evidence="3">
    <location>
        <begin position="21"/>
        <end position="183"/>
    </location>
</feature>
<protein>
    <submittedName>
        <fullName evidence="4">Ribosome recycling factor</fullName>
    </submittedName>
</protein>
<name>A0A2M7VIN3_9BACT</name>
<keyword evidence="2" id="KW-0648">Protein biosynthesis</keyword>
<gene>
    <name evidence="4" type="ORF">COX74_01285</name>
</gene>
<dbReference type="GO" id="GO:0043023">
    <property type="term" value="F:ribosomal large subunit binding"/>
    <property type="evidence" value="ECO:0007669"/>
    <property type="project" value="TreeGrafter"/>
</dbReference>
<dbReference type="PANTHER" id="PTHR20982">
    <property type="entry name" value="RIBOSOME RECYCLING FACTOR"/>
    <property type="match status" value="1"/>
</dbReference>
<comment type="caution">
    <text evidence="4">The sequence shown here is derived from an EMBL/GenBank/DDBJ whole genome shotgun (WGS) entry which is preliminary data.</text>
</comment>
<dbReference type="PANTHER" id="PTHR20982:SF3">
    <property type="entry name" value="MITOCHONDRIAL RIBOSOME RECYCLING FACTOR PSEUDO 1"/>
    <property type="match status" value="1"/>
</dbReference>
<evidence type="ECO:0000313" key="4">
    <source>
        <dbReference type="EMBL" id="PJA01705.1"/>
    </source>
</evidence>
<dbReference type="Gene3D" id="1.10.132.20">
    <property type="entry name" value="Ribosome-recycling factor"/>
    <property type="match status" value="1"/>
</dbReference>
<dbReference type="EMBL" id="PFPR01000033">
    <property type="protein sequence ID" value="PJA01705.1"/>
    <property type="molecule type" value="Genomic_DNA"/>
</dbReference>
<evidence type="ECO:0000256" key="1">
    <source>
        <dbReference type="ARBA" id="ARBA00005912"/>
    </source>
</evidence>
<dbReference type="InterPro" id="IPR023584">
    <property type="entry name" value="Ribosome_recyc_fac_dom"/>
</dbReference>
<dbReference type="InterPro" id="IPR002661">
    <property type="entry name" value="Ribosome_recyc_fac"/>
</dbReference>
<dbReference type="AlphaFoldDB" id="A0A2M7VIN3"/>
<comment type="similarity">
    <text evidence="1">Belongs to the RRF family.</text>
</comment>
<proteinExistence type="inferred from homology"/>
<dbReference type="Gene3D" id="3.30.1360.40">
    <property type="match status" value="1"/>
</dbReference>
<dbReference type="GO" id="GO:0006412">
    <property type="term" value="P:translation"/>
    <property type="evidence" value="ECO:0007669"/>
    <property type="project" value="UniProtKB-KW"/>
</dbReference>